<gene>
    <name evidence="10" type="primary">lag1_4</name>
    <name evidence="10" type="ORF">H4R20_000262</name>
</gene>
<dbReference type="AlphaFoldDB" id="A0A9W8I6K9"/>
<protein>
    <submittedName>
        <fullName evidence="10">Sphingosine N-acyltransferase lag1</fullName>
        <ecNumber evidence="10">2.3.1.24</ecNumber>
    </submittedName>
</protein>
<evidence type="ECO:0000256" key="3">
    <source>
        <dbReference type="ARBA" id="ARBA00022692"/>
    </source>
</evidence>
<proteinExistence type="inferred from homology"/>
<dbReference type="EMBL" id="JANBUO010000006">
    <property type="protein sequence ID" value="KAJ2809267.1"/>
    <property type="molecule type" value="Genomic_DNA"/>
</dbReference>
<evidence type="ECO:0000259" key="9">
    <source>
        <dbReference type="PROSITE" id="PS50922"/>
    </source>
</evidence>
<keyword evidence="3 6" id="KW-0812">Transmembrane</keyword>
<evidence type="ECO:0000313" key="10">
    <source>
        <dbReference type="EMBL" id="KAJ2809267.1"/>
    </source>
</evidence>
<evidence type="ECO:0000313" key="11">
    <source>
        <dbReference type="Proteomes" id="UP001140094"/>
    </source>
</evidence>
<evidence type="ECO:0000256" key="5">
    <source>
        <dbReference type="ARBA" id="ARBA00023136"/>
    </source>
</evidence>
<dbReference type="EC" id="2.3.1.24" evidence="10"/>
<dbReference type="PANTHER" id="PTHR12560">
    <property type="entry name" value="LONGEVITY ASSURANCE FACTOR 1 LAG1"/>
    <property type="match status" value="1"/>
</dbReference>
<feature type="compositionally biased region" description="Acidic residues" evidence="7">
    <location>
        <begin position="350"/>
        <end position="362"/>
    </location>
</feature>
<keyword evidence="11" id="KW-1185">Reference proteome</keyword>
<feature type="transmembrane region" description="Helical" evidence="8">
    <location>
        <begin position="202"/>
        <end position="221"/>
    </location>
</feature>
<dbReference type="PANTHER" id="PTHR12560:SF0">
    <property type="entry name" value="LD18904P"/>
    <property type="match status" value="1"/>
</dbReference>
<comment type="subcellular location">
    <subcellularLocation>
        <location evidence="1">Membrane</location>
        <topology evidence="1">Multi-pass membrane protein</topology>
    </subcellularLocation>
</comment>
<feature type="region of interest" description="Disordered" evidence="7">
    <location>
        <begin position="346"/>
        <end position="386"/>
    </location>
</feature>
<dbReference type="GO" id="GO:0046513">
    <property type="term" value="P:ceramide biosynthetic process"/>
    <property type="evidence" value="ECO:0007669"/>
    <property type="project" value="InterPro"/>
</dbReference>
<dbReference type="PIRSF" id="PIRSF005225">
    <property type="entry name" value="LAG1_LAC1"/>
    <property type="match status" value="1"/>
</dbReference>
<evidence type="ECO:0000256" key="1">
    <source>
        <dbReference type="ARBA" id="ARBA00004141"/>
    </source>
</evidence>
<dbReference type="OrthoDB" id="537032at2759"/>
<feature type="transmembrane region" description="Helical" evidence="8">
    <location>
        <begin position="130"/>
        <end position="149"/>
    </location>
</feature>
<dbReference type="PROSITE" id="PS50922">
    <property type="entry name" value="TLC"/>
    <property type="match status" value="1"/>
</dbReference>
<feature type="transmembrane region" description="Helical" evidence="8">
    <location>
        <begin position="87"/>
        <end position="109"/>
    </location>
</feature>
<evidence type="ECO:0000256" key="7">
    <source>
        <dbReference type="SAM" id="MobiDB-lite"/>
    </source>
</evidence>
<name>A0A9W8I6K9_9FUNG</name>
<sequence length="386" mass="45114">MTTADPSKEQSYFKAKAAMEAAAKPNTPFAKASKWVVDNQEGWALVLLALIHGYDRLVTGATSSFVHLQHRIPGDPEGRYYCGLSDIYFILHWTVVFTYIRVVVMSRLLEPFARWYGVKSVRKLTRFGEQGWLAIYYTLSNSAGLYVMYNGPHWMNMRSFWEDYPEGHRQMSALMKTYYLVQMGFWFQQIFVLLIEERRKDFVVMFTHHIVTCNLLGMSLFVSFTRVGNVILCCMDSSDIFLSATKCLRYMKMDKLSVACFVVFILSWIYTRHYLYIKIMLSLIYESRQYIPYDMWDPERNAYFTWAVQSAFVALLGILQLLIIYWFALVMRIIYRIVFLGNLEDNRSDSEEDGEDEEEDKDIPENGNGNSDKIRALKSKSKKKSD</sequence>
<evidence type="ECO:0000256" key="2">
    <source>
        <dbReference type="ARBA" id="ARBA00009808"/>
    </source>
</evidence>
<feature type="compositionally biased region" description="Basic residues" evidence="7">
    <location>
        <begin position="376"/>
        <end position="386"/>
    </location>
</feature>
<comment type="similarity">
    <text evidence="2">Belongs to the sphingosine N-acyltransferase family.</text>
</comment>
<feature type="transmembrane region" description="Helical" evidence="8">
    <location>
        <begin position="303"/>
        <end position="328"/>
    </location>
</feature>
<accession>A0A9W8I6K9</accession>
<evidence type="ECO:0000256" key="4">
    <source>
        <dbReference type="ARBA" id="ARBA00022989"/>
    </source>
</evidence>
<keyword evidence="5 6" id="KW-0472">Membrane</keyword>
<comment type="caution">
    <text evidence="10">The sequence shown here is derived from an EMBL/GenBank/DDBJ whole genome shotgun (WGS) entry which is preliminary data.</text>
</comment>
<dbReference type="InterPro" id="IPR006634">
    <property type="entry name" value="TLC-dom"/>
</dbReference>
<keyword evidence="4 8" id="KW-1133">Transmembrane helix</keyword>
<reference evidence="10" key="1">
    <citation type="submission" date="2022-07" db="EMBL/GenBank/DDBJ databases">
        <title>Phylogenomic reconstructions and comparative analyses of Kickxellomycotina fungi.</title>
        <authorList>
            <person name="Reynolds N.K."/>
            <person name="Stajich J.E."/>
            <person name="Barry K."/>
            <person name="Grigoriev I.V."/>
            <person name="Crous P."/>
            <person name="Smith M.E."/>
        </authorList>
    </citation>
    <scope>NUCLEOTIDE SEQUENCE</scope>
    <source>
        <strain evidence="10">NRRL 1565</strain>
    </source>
</reference>
<dbReference type="Proteomes" id="UP001140094">
    <property type="component" value="Unassembled WGS sequence"/>
</dbReference>
<dbReference type="GO" id="GO:0050291">
    <property type="term" value="F:sphingosine N-acyltransferase activity"/>
    <property type="evidence" value="ECO:0007669"/>
    <property type="project" value="UniProtKB-EC"/>
</dbReference>
<dbReference type="InterPro" id="IPR016439">
    <property type="entry name" value="Lag1/Lac1-like"/>
</dbReference>
<feature type="domain" description="TLC" evidence="9">
    <location>
        <begin position="125"/>
        <end position="339"/>
    </location>
</feature>
<evidence type="ECO:0000256" key="8">
    <source>
        <dbReference type="SAM" id="Phobius"/>
    </source>
</evidence>
<feature type="transmembrane region" description="Helical" evidence="8">
    <location>
        <begin position="177"/>
        <end position="195"/>
    </location>
</feature>
<feature type="transmembrane region" description="Helical" evidence="8">
    <location>
        <begin position="256"/>
        <end position="275"/>
    </location>
</feature>
<dbReference type="GO" id="GO:0016020">
    <property type="term" value="C:membrane"/>
    <property type="evidence" value="ECO:0007669"/>
    <property type="project" value="UniProtKB-SubCell"/>
</dbReference>
<evidence type="ECO:0000256" key="6">
    <source>
        <dbReference type="PROSITE-ProRule" id="PRU00205"/>
    </source>
</evidence>
<dbReference type="SMART" id="SM00724">
    <property type="entry name" value="TLC"/>
    <property type="match status" value="1"/>
</dbReference>
<dbReference type="Pfam" id="PF03798">
    <property type="entry name" value="TRAM_LAG1_CLN8"/>
    <property type="match status" value="1"/>
</dbReference>
<keyword evidence="10" id="KW-0808">Transferase</keyword>
<keyword evidence="10" id="KW-0012">Acyltransferase</keyword>
<organism evidence="10 11">
    <name type="scientific">Coemansia guatemalensis</name>
    <dbReference type="NCBI Taxonomy" id="2761395"/>
    <lineage>
        <taxon>Eukaryota</taxon>
        <taxon>Fungi</taxon>
        <taxon>Fungi incertae sedis</taxon>
        <taxon>Zoopagomycota</taxon>
        <taxon>Kickxellomycotina</taxon>
        <taxon>Kickxellomycetes</taxon>
        <taxon>Kickxellales</taxon>
        <taxon>Kickxellaceae</taxon>
        <taxon>Coemansia</taxon>
    </lineage>
</organism>